<keyword evidence="8" id="KW-1185">Reference proteome</keyword>
<comment type="subcellular location">
    <subcellularLocation>
        <location evidence="1">Membrane</location>
        <topology evidence="1">Single-pass membrane protein</topology>
    </subcellularLocation>
</comment>
<dbReference type="RefSeq" id="XP_041160213.1">
    <property type="nucleotide sequence ID" value="XM_041310639.1"/>
</dbReference>
<organism evidence="7 8">
    <name type="scientific">Suillus plorans</name>
    <dbReference type="NCBI Taxonomy" id="116603"/>
    <lineage>
        <taxon>Eukaryota</taxon>
        <taxon>Fungi</taxon>
        <taxon>Dikarya</taxon>
        <taxon>Basidiomycota</taxon>
        <taxon>Agaricomycotina</taxon>
        <taxon>Agaricomycetes</taxon>
        <taxon>Agaricomycetidae</taxon>
        <taxon>Boletales</taxon>
        <taxon>Suillineae</taxon>
        <taxon>Suillaceae</taxon>
        <taxon>Suillus</taxon>
    </lineage>
</organism>
<proteinExistence type="predicted"/>
<reference evidence="7" key="1">
    <citation type="journal article" date="2020" name="New Phytol.">
        <title>Comparative genomics reveals dynamic genome evolution in host specialist ectomycorrhizal fungi.</title>
        <authorList>
            <person name="Lofgren L.A."/>
            <person name="Nguyen N.H."/>
            <person name="Vilgalys R."/>
            <person name="Ruytinx J."/>
            <person name="Liao H.L."/>
            <person name="Branco S."/>
            <person name="Kuo A."/>
            <person name="LaButti K."/>
            <person name="Lipzen A."/>
            <person name="Andreopoulos W."/>
            <person name="Pangilinan J."/>
            <person name="Riley R."/>
            <person name="Hundley H."/>
            <person name="Na H."/>
            <person name="Barry K."/>
            <person name="Grigoriev I.V."/>
            <person name="Stajich J.E."/>
            <person name="Kennedy P.G."/>
        </authorList>
    </citation>
    <scope>NUCLEOTIDE SEQUENCE</scope>
    <source>
        <strain evidence="7">S12</strain>
    </source>
</reference>
<dbReference type="InterPro" id="IPR051694">
    <property type="entry name" value="Immunoregulatory_rcpt-like"/>
</dbReference>
<dbReference type="PANTHER" id="PTHR15549">
    <property type="entry name" value="PAIRED IMMUNOGLOBULIN-LIKE TYPE 2 RECEPTOR"/>
    <property type="match status" value="1"/>
</dbReference>
<dbReference type="Gene3D" id="2.60.120.260">
    <property type="entry name" value="Galactose-binding domain-like"/>
    <property type="match status" value="1"/>
</dbReference>
<dbReference type="GeneID" id="64604403"/>
<dbReference type="Proteomes" id="UP000719766">
    <property type="component" value="Unassembled WGS sequence"/>
</dbReference>
<dbReference type="PANTHER" id="PTHR15549:SF27">
    <property type="entry name" value="CHITIN-BINDING TYPE-1 DOMAIN-CONTAINING PROTEIN"/>
    <property type="match status" value="1"/>
</dbReference>
<feature type="compositionally biased region" description="Low complexity" evidence="5">
    <location>
        <begin position="415"/>
        <end position="424"/>
    </location>
</feature>
<keyword evidence="2 6" id="KW-0812">Transmembrane</keyword>
<accession>A0A9P7APY3</accession>
<protein>
    <submittedName>
        <fullName evidence="7">Uncharacterized protein</fullName>
    </submittedName>
</protein>
<feature type="region of interest" description="Disordered" evidence="5">
    <location>
        <begin position="373"/>
        <end position="447"/>
    </location>
</feature>
<evidence type="ECO:0000313" key="7">
    <source>
        <dbReference type="EMBL" id="KAG1793908.1"/>
    </source>
</evidence>
<keyword evidence="3 6" id="KW-1133">Transmembrane helix</keyword>
<gene>
    <name evidence="7" type="ORF">HD556DRAFT_454007</name>
</gene>
<name>A0A9P7APY3_9AGAM</name>
<keyword evidence="4 6" id="KW-0472">Membrane</keyword>
<dbReference type="OrthoDB" id="2576334at2759"/>
<dbReference type="EMBL" id="JABBWE010000028">
    <property type="protein sequence ID" value="KAG1793908.1"/>
    <property type="molecule type" value="Genomic_DNA"/>
</dbReference>
<dbReference type="GO" id="GO:0016020">
    <property type="term" value="C:membrane"/>
    <property type="evidence" value="ECO:0007669"/>
    <property type="project" value="UniProtKB-SubCell"/>
</dbReference>
<dbReference type="AlphaFoldDB" id="A0A9P7APY3"/>
<dbReference type="GO" id="GO:0071944">
    <property type="term" value="C:cell periphery"/>
    <property type="evidence" value="ECO:0007669"/>
    <property type="project" value="UniProtKB-ARBA"/>
</dbReference>
<evidence type="ECO:0000256" key="4">
    <source>
        <dbReference type="ARBA" id="ARBA00023136"/>
    </source>
</evidence>
<evidence type="ECO:0000256" key="2">
    <source>
        <dbReference type="ARBA" id="ARBA00022692"/>
    </source>
</evidence>
<feature type="compositionally biased region" description="Polar residues" evidence="5">
    <location>
        <begin position="380"/>
        <end position="404"/>
    </location>
</feature>
<comment type="caution">
    <text evidence="7">The sequence shown here is derived from an EMBL/GenBank/DDBJ whole genome shotgun (WGS) entry which is preliminary data.</text>
</comment>
<evidence type="ECO:0000256" key="5">
    <source>
        <dbReference type="SAM" id="MobiDB-lite"/>
    </source>
</evidence>
<evidence type="ECO:0000256" key="3">
    <source>
        <dbReference type="ARBA" id="ARBA00022989"/>
    </source>
</evidence>
<evidence type="ECO:0000256" key="1">
    <source>
        <dbReference type="ARBA" id="ARBA00004167"/>
    </source>
</evidence>
<evidence type="ECO:0000256" key="6">
    <source>
        <dbReference type="SAM" id="Phobius"/>
    </source>
</evidence>
<evidence type="ECO:0000313" key="8">
    <source>
        <dbReference type="Proteomes" id="UP000719766"/>
    </source>
</evidence>
<sequence>MATSWNITLNDTSPVFTYYPYYDGFGTGNGWQIWYSETGYNTAFANPGVGISAHITSLPGANVTLTFYGTGIELHGAANCTFDVTVDGIFSPSLSSSSDVLYSSQTLSEGTHTFTLTAHPTSGEQLAFENAVIYIEQAVPQMASYSNTNTTFLDYTGNWSVSTDTHVPGSFFHFTETTGSSVSTTFGGSSAVVLQGIVNWGNWQYTVSLNGTQSVLNASSFWFIPDTTLFYEGGLDPTQNYVLNIADTSEDGNKFAINSVKLYQPQPTTLSSSSKHSNTGEIVGAIVGVVVLLALVVGFLFWRRSRRLKTAILRRDSNLLANEILPRAHAPQFPALATPYTISSATANIRPEKFPLIPIGRSIGVNGTLRERAHARGPGSVTSSSGPYSEASNNTGGSLSSSARGRQRPLPTPPVSVSSPALSAGEEYYSPRPSRLEPPGQIPDSEVDRILEIIASRIDMPERNLSSPPPQYRS</sequence>
<feature type="transmembrane region" description="Helical" evidence="6">
    <location>
        <begin position="282"/>
        <end position="302"/>
    </location>
</feature>